<organism evidence="4 5">
    <name type="scientific">Podospora aff. communis PSN243</name>
    <dbReference type="NCBI Taxonomy" id="3040156"/>
    <lineage>
        <taxon>Eukaryota</taxon>
        <taxon>Fungi</taxon>
        <taxon>Dikarya</taxon>
        <taxon>Ascomycota</taxon>
        <taxon>Pezizomycotina</taxon>
        <taxon>Sordariomycetes</taxon>
        <taxon>Sordariomycetidae</taxon>
        <taxon>Sordariales</taxon>
        <taxon>Podosporaceae</taxon>
        <taxon>Podospora</taxon>
    </lineage>
</organism>
<dbReference type="SMART" id="SM00248">
    <property type="entry name" value="ANK"/>
    <property type="match status" value="7"/>
</dbReference>
<dbReference type="EMBL" id="MU865940">
    <property type="protein sequence ID" value="KAK4449016.1"/>
    <property type="molecule type" value="Genomic_DNA"/>
</dbReference>
<feature type="region of interest" description="Disordered" evidence="1">
    <location>
        <begin position="126"/>
        <end position="146"/>
    </location>
</feature>
<proteinExistence type="predicted"/>
<protein>
    <recommendedName>
        <fullName evidence="6">Heterokaryon incompatibility domain-containing protein</fullName>
    </recommendedName>
</protein>
<dbReference type="InterPro" id="IPR058525">
    <property type="entry name" value="DUF8212"/>
</dbReference>
<dbReference type="InterPro" id="IPR036770">
    <property type="entry name" value="Ankyrin_rpt-contain_sf"/>
</dbReference>
<reference evidence="4" key="1">
    <citation type="journal article" date="2023" name="Mol. Phylogenet. Evol.">
        <title>Genome-scale phylogeny and comparative genomics of the fungal order Sordariales.</title>
        <authorList>
            <person name="Hensen N."/>
            <person name="Bonometti L."/>
            <person name="Westerberg I."/>
            <person name="Brannstrom I.O."/>
            <person name="Guillou S."/>
            <person name="Cros-Aarteil S."/>
            <person name="Calhoun S."/>
            <person name="Haridas S."/>
            <person name="Kuo A."/>
            <person name="Mondo S."/>
            <person name="Pangilinan J."/>
            <person name="Riley R."/>
            <person name="LaButti K."/>
            <person name="Andreopoulos B."/>
            <person name="Lipzen A."/>
            <person name="Chen C."/>
            <person name="Yan M."/>
            <person name="Daum C."/>
            <person name="Ng V."/>
            <person name="Clum A."/>
            <person name="Steindorff A."/>
            <person name="Ohm R.A."/>
            <person name="Martin F."/>
            <person name="Silar P."/>
            <person name="Natvig D.O."/>
            <person name="Lalanne C."/>
            <person name="Gautier V."/>
            <person name="Ament-Velasquez S.L."/>
            <person name="Kruys A."/>
            <person name="Hutchinson M.I."/>
            <person name="Powell A.J."/>
            <person name="Barry K."/>
            <person name="Miller A.N."/>
            <person name="Grigoriev I.V."/>
            <person name="Debuchy R."/>
            <person name="Gladieux P."/>
            <person name="Hiltunen Thoren M."/>
            <person name="Johannesson H."/>
        </authorList>
    </citation>
    <scope>NUCLEOTIDE SEQUENCE</scope>
    <source>
        <strain evidence="4">PSN243</strain>
    </source>
</reference>
<dbReference type="Gene3D" id="1.25.40.20">
    <property type="entry name" value="Ankyrin repeat-containing domain"/>
    <property type="match status" value="1"/>
</dbReference>
<dbReference type="AlphaFoldDB" id="A0AAV9GQR4"/>
<feature type="domain" description="Heterokaryon incompatibility" evidence="2">
    <location>
        <begin position="106"/>
        <end position="207"/>
    </location>
</feature>
<dbReference type="Pfam" id="PF12796">
    <property type="entry name" value="Ank_2"/>
    <property type="match status" value="3"/>
</dbReference>
<evidence type="ECO:0000256" key="1">
    <source>
        <dbReference type="SAM" id="MobiDB-lite"/>
    </source>
</evidence>
<evidence type="ECO:0000313" key="4">
    <source>
        <dbReference type="EMBL" id="KAK4449016.1"/>
    </source>
</evidence>
<feature type="domain" description="DUF8212" evidence="3">
    <location>
        <begin position="315"/>
        <end position="341"/>
    </location>
</feature>
<dbReference type="SUPFAM" id="SSF48403">
    <property type="entry name" value="Ankyrin repeat"/>
    <property type="match status" value="2"/>
</dbReference>
<dbReference type="Pfam" id="PF06985">
    <property type="entry name" value="HET"/>
    <property type="match status" value="1"/>
</dbReference>
<dbReference type="Pfam" id="PF26640">
    <property type="entry name" value="DUF8212"/>
    <property type="match status" value="1"/>
</dbReference>
<evidence type="ECO:0000259" key="3">
    <source>
        <dbReference type="Pfam" id="PF26640"/>
    </source>
</evidence>
<gene>
    <name evidence="4" type="ORF">QBC34DRAFT_406522</name>
</gene>
<evidence type="ECO:0008006" key="6">
    <source>
        <dbReference type="Google" id="ProtNLM"/>
    </source>
</evidence>
<evidence type="ECO:0000259" key="2">
    <source>
        <dbReference type="Pfam" id="PF06985"/>
    </source>
</evidence>
<dbReference type="InterPro" id="IPR002110">
    <property type="entry name" value="Ankyrin_rpt"/>
</dbReference>
<sequence>MVRTTFAHYVAASISWIECLTATASILRSKTVCARPLSPKKSWRIRRFSGTAARHLSFAGGLFLSTSFNCITDERPEQTLPTRMRLLRAADLRIIDFVDDDNAPDYAILSHTWGNDEVTLQDVQRLTTNPDPRPHPHMSRQNASRKEKGLEKVQRCCTRAMADGLDFVWVDTCCIDKTSSAELSEAINSMYRWYQNAEVCYVYLADVPSQASFQKSRWFTRGWTLQELIAPRIVIFLDEDWNELGDKITLQKAIAACTRIPKNIFVFGDDPESASVAQRMSWVSKRQTTRIEDLAYCMLGLFGVNMPLLYGEGGRAFIRLQEEIMKISDDTSLFAWTSTDNWGGLLASHPSAFGNSGNIVWSVPVATSSGPLTVSNRGVHIELPFIGLGRRLDDPSNPGTRPVPAVGMGLGVLSCTIEGREGEVIAIHLRDSWLTMERFDRVNIGRLYLLRREDLGFTQCSMRKLCIGFVRRGRRKPHNADFSTVFDDPTVGEVEPAAAVLATRAASLISLDIRGKGVVYNDAETRKAYLQAARDGDAETISQLLSHGILHADLKDDAGMTALLHAASCGKIAVVWLLLTRDDVSPGTTDHEGRTLVSHAIRGGNGDLVKLLVARQELQPYLVDQKGRSPLSHAAEIGQDRIVLWLLGQDKTGPDSRDSSGMSPVSYAVKGEHPDVVRLLLGTGQVDIHDALYRPSLFFWAARTGEEGIIKLLLRLDSTLGPEIRDGMETPFSHALRRKHYGVVEALLETGKVDFRNPVYHRTLLFWAVESGDEELVWGLLVQMFTGRGPAADLLRAVRWAPQYADVFNINAMRGVLLAATGKGRNYDVLVAMRSVKATWLRILSRAAASAREVAAGRWSLGNKDYMDGLKLGMQELMDSGPVRLDLDDEERILGLFE</sequence>
<keyword evidence="5" id="KW-1185">Reference proteome</keyword>
<evidence type="ECO:0000313" key="5">
    <source>
        <dbReference type="Proteomes" id="UP001321760"/>
    </source>
</evidence>
<dbReference type="Proteomes" id="UP001321760">
    <property type="component" value="Unassembled WGS sequence"/>
</dbReference>
<dbReference type="PANTHER" id="PTHR10622">
    <property type="entry name" value="HET DOMAIN-CONTAINING PROTEIN"/>
    <property type="match status" value="1"/>
</dbReference>
<dbReference type="InterPro" id="IPR010730">
    <property type="entry name" value="HET"/>
</dbReference>
<reference evidence="4" key="2">
    <citation type="submission" date="2023-05" db="EMBL/GenBank/DDBJ databases">
        <authorList>
            <consortium name="Lawrence Berkeley National Laboratory"/>
            <person name="Steindorff A."/>
            <person name="Hensen N."/>
            <person name="Bonometti L."/>
            <person name="Westerberg I."/>
            <person name="Brannstrom I.O."/>
            <person name="Guillou S."/>
            <person name="Cros-Aarteil S."/>
            <person name="Calhoun S."/>
            <person name="Haridas S."/>
            <person name="Kuo A."/>
            <person name="Mondo S."/>
            <person name="Pangilinan J."/>
            <person name="Riley R."/>
            <person name="Labutti K."/>
            <person name="Andreopoulos B."/>
            <person name="Lipzen A."/>
            <person name="Chen C."/>
            <person name="Yanf M."/>
            <person name="Daum C."/>
            <person name="Ng V."/>
            <person name="Clum A."/>
            <person name="Ohm R."/>
            <person name="Martin F."/>
            <person name="Silar P."/>
            <person name="Natvig D."/>
            <person name="Lalanne C."/>
            <person name="Gautier V."/>
            <person name="Ament-Velasquez S.L."/>
            <person name="Kruys A."/>
            <person name="Hutchinson M.I."/>
            <person name="Powell A.J."/>
            <person name="Barry K."/>
            <person name="Miller A.N."/>
            <person name="Grigoriev I.V."/>
            <person name="Debuchy R."/>
            <person name="Gladieux P."/>
            <person name="Thoren M.H."/>
            <person name="Johannesson H."/>
        </authorList>
    </citation>
    <scope>NUCLEOTIDE SEQUENCE</scope>
    <source>
        <strain evidence="4">PSN243</strain>
    </source>
</reference>
<accession>A0AAV9GQR4</accession>
<comment type="caution">
    <text evidence="4">The sequence shown here is derived from an EMBL/GenBank/DDBJ whole genome shotgun (WGS) entry which is preliminary data.</text>
</comment>
<name>A0AAV9GQR4_9PEZI</name>
<dbReference type="PANTHER" id="PTHR10622:SF10">
    <property type="entry name" value="HET DOMAIN-CONTAINING PROTEIN"/>
    <property type="match status" value="1"/>
</dbReference>